<dbReference type="Proteomes" id="UP000789570">
    <property type="component" value="Unassembled WGS sequence"/>
</dbReference>
<organism evidence="2 3">
    <name type="scientific">Funneliformis caledonium</name>
    <dbReference type="NCBI Taxonomy" id="1117310"/>
    <lineage>
        <taxon>Eukaryota</taxon>
        <taxon>Fungi</taxon>
        <taxon>Fungi incertae sedis</taxon>
        <taxon>Mucoromycota</taxon>
        <taxon>Glomeromycotina</taxon>
        <taxon>Glomeromycetes</taxon>
        <taxon>Glomerales</taxon>
        <taxon>Glomeraceae</taxon>
        <taxon>Funneliformis</taxon>
    </lineage>
</organism>
<accession>A0A9N9CV24</accession>
<dbReference type="AlphaFoldDB" id="A0A9N9CV24"/>
<proteinExistence type="predicted"/>
<gene>
    <name evidence="2" type="ORF">FCALED_LOCUS9128</name>
</gene>
<dbReference type="EMBL" id="CAJVPQ010002908">
    <property type="protein sequence ID" value="CAG8612197.1"/>
    <property type="molecule type" value="Genomic_DNA"/>
</dbReference>
<keyword evidence="1" id="KW-0175">Coiled coil</keyword>
<dbReference type="OrthoDB" id="5575062at2759"/>
<evidence type="ECO:0000256" key="1">
    <source>
        <dbReference type="SAM" id="Coils"/>
    </source>
</evidence>
<reference evidence="2" key="1">
    <citation type="submission" date="2021-06" db="EMBL/GenBank/DDBJ databases">
        <authorList>
            <person name="Kallberg Y."/>
            <person name="Tangrot J."/>
            <person name="Rosling A."/>
        </authorList>
    </citation>
    <scope>NUCLEOTIDE SEQUENCE</scope>
    <source>
        <strain evidence="2">UK204</strain>
    </source>
</reference>
<name>A0A9N9CV24_9GLOM</name>
<protein>
    <submittedName>
        <fullName evidence="2">4534_t:CDS:1</fullName>
    </submittedName>
</protein>
<comment type="caution">
    <text evidence="2">The sequence shown here is derived from an EMBL/GenBank/DDBJ whole genome shotgun (WGS) entry which is preliminary data.</text>
</comment>
<sequence>MAISTIANIALRFNEQDFNDRMEEMVSLEISLEDHERELEIIRESLKNIELAPWLEKINARQSLIDVNQSVYKKFDSIKQDLKQTEDAVMIRESCRKKQEFSKSSLADSRQREDELDKLKDSGHIKGLYDRLGNLGVIDDKYDVVILTA</sequence>
<evidence type="ECO:0000313" key="3">
    <source>
        <dbReference type="Proteomes" id="UP000789570"/>
    </source>
</evidence>
<evidence type="ECO:0000313" key="2">
    <source>
        <dbReference type="EMBL" id="CAG8612197.1"/>
    </source>
</evidence>
<keyword evidence="3" id="KW-1185">Reference proteome</keyword>
<feature type="coiled-coil region" evidence="1">
    <location>
        <begin position="25"/>
        <end position="52"/>
    </location>
</feature>